<dbReference type="RefSeq" id="WP_126657162.1">
    <property type="nucleotide sequence ID" value="NZ_RYYR01000001.1"/>
</dbReference>
<protein>
    <submittedName>
        <fullName evidence="2">Uncharacterized protein</fullName>
    </submittedName>
</protein>
<gene>
    <name evidence="2" type="ORF">EK386_01105</name>
</gene>
<keyword evidence="3" id="KW-1185">Reference proteome</keyword>
<evidence type="ECO:0000313" key="3">
    <source>
        <dbReference type="Proteomes" id="UP000287910"/>
    </source>
</evidence>
<feature type="compositionally biased region" description="Polar residues" evidence="1">
    <location>
        <begin position="103"/>
        <end position="116"/>
    </location>
</feature>
<organism evidence="2 3">
    <name type="scientific">Lysinibacillus antri</name>
    <dbReference type="NCBI Taxonomy" id="2498145"/>
    <lineage>
        <taxon>Bacteria</taxon>
        <taxon>Bacillati</taxon>
        <taxon>Bacillota</taxon>
        <taxon>Bacilli</taxon>
        <taxon>Bacillales</taxon>
        <taxon>Bacillaceae</taxon>
        <taxon>Lysinibacillus</taxon>
    </lineage>
</organism>
<feature type="region of interest" description="Disordered" evidence="1">
    <location>
        <begin position="88"/>
        <end position="129"/>
    </location>
</feature>
<reference evidence="2 3" key="1">
    <citation type="submission" date="2018-12" db="EMBL/GenBank/DDBJ databases">
        <title>Lysinibacillus antri sp. nov., isolated from a cave soil.</title>
        <authorList>
            <person name="Narsing Rao M.P."/>
            <person name="Zhang H."/>
            <person name="Dong Z.-Y."/>
            <person name="Niu X.-K."/>
            <person name="Zhang K."/>
            <person name="Fang B.-Z."/>
            <person name="Kang Y.-Q."/>
            <person name="Xiao M."/>
            <person name="Li W.-J."/>
        </authorList>
    </citation>
    <scope>NUCLEOTIDE SEQUENCE [LARGE SCALE GENOMIC DNA]</scope>
    <source>
        <strain evidence="2 3">SYSU K30002</strain>
    </source>
</reference>
<feature type="region of interest" description="Disordered" evidence="1">
    <location>
        <begin position="24"/>
        <end position="48"/>
    </location>
</feature>
<accession>A0A432LGL5</accession>
<comment type="caution">
    <text evidence="2">The sequence shown here is derived from an EMBL/GenBank/DDBJ whole genome shotgun (WGS) entry which is preliminary data.</text>
</comment>
<dbReference type="AlphaFoldDB" id="A0A432LGL5"/>
<dbReference type="Proteomes" id="UP000287910">
    <property type="component" value="Unassembled WGS sequence"/>
</dbReference>
<name>A0A432LGL5_9BACI</name>
<sequence length="157" mass="17604">MEGIIIMVIALIFSALFKGNKNAKNQKPMPPFNSKPQQTFETQRELPKRRTLEDFASEIFEQLNEKANPTTSQPEVKKEVPKIAVERVEKPMAAPTARKSLDTNRTSNRNVMNTTRSAKRDPIASNEIGSYVPTTRDALVQAIITSEILGPPKAKQR</sequence>
<dbReference type="EMBL" id="RYYR01000001">
    <property type="protein sequence ID" value="RUL57047.1"/>
    <property type="molecule type" value="Genomic_DNA"/>
</dbReference>
<evidence type="ECO:0000313" key="2">
    <source>
        <dbReference type="EMBL" id="RUL57047.1"/>
    </source>
</evidence>
<evidence type="ECO:0000256" key="1">
    <source>
        <dbReference type="SAM" id="MobiDB-lite"/>
    </source>
</evidence>
<proteinExistence type="predicted"/>